<dbReference type="Proteomes" id="UP000685013">
    <property type="component" value="Chromosome 19"/>
</dbReference>
<evidence type="ECO:0000313" key="3">
    <source>
        <dbReference type="Proteomes" id="UP000685013"/>
    </source>
</evidence>
<protein>
    <submittedName>
        <fullName evidence="2">Uncharacterized protein</fullName>
    </submittedName>
</protein>
<name>A0AAV6LWG0_9ROSI</name>
<feature type="compositionally biased region" description="Polar residues" evidence="1">
    <location>
        <begin position="111"/>
        <end position="127"/>
    </location>
</feature>
<dbReference type="PANTHER" id="PTHR36746">
    <property type="entry name" value="BNAC04G51760D PROTEIN"/>
    <property type="match status" value="1"/>
</dbReference>
<gene>
    <name evidence="2" type="ORF">SDJN03_28168</name>
</gene>
<proteinExistence type="predicted"/>
<keyword evidence="3" id="KW-1185">Reference proteome</keyword>
<accession>A0AAV6LWG0</accession>
<reference evidence="2 3" key="1">
    <citation type="journal article" date="2021" name="Hortic Res">
        <title>The domestication of Cucurbita argyrosperma as revealed by the genome of its wild relative.</title>
        <authorList>
            <person name="Barrera-Redondo J."/>
            <person name="Sanchez-de la Vega G."/>
            <person name="Aguirre-Liguori J.A."/>
            <person name="Castellanos-Morales G."/>
            <person name="Gutierrez-Guerrero Y.T."/>
            <person name="Aguirre-Dugua X."/>
            <person name="Aguirre-Planter E."/>
            <person name="Tenaillon M.I."/>
            <person name="Lira-Saade R."/>
            <person name="Eguiarte L.E."/>
        </authorList>
    </citation>
    <scope>NUCLEOTIDE SEQUENCE [LARGE SCALE GENOMIC DNA]</scope>
    <source>
        <strain evidence="2">JBR-2021</strain>
    </source>
</reference>
<sequence>MGKNTKSSKRSSVCERFLKALGMCPSPTRHEEPLAPEMDKKQRLNINGAPQMEKKQKLEPNDAFSDYINRAKRRLGSISSKRHDPSSKGKENLKEDRRFTDYIIRARNRLRATSSTVGRSSKGQPPS</sequence>
<evidence type="ECO:0000313" key="2">
    <source>
        <dbReference type="EMBL" id="KAG6571440.1"/>
    </source>
</evidence>
<evidence type="ECO:0000256" key="1">
    <source>
        <dbReference type="SAM" id="MobiDB-lite"/>
    </source>
</evidence>
<feature type="compositionally biased region" description="Basic and acidic residues" evidence="1">
    <location>
        <begin position="81"/>
        <end position="100"/>
    </location>
</feature>
<comment type="caution">
    <text evidence="2">The sequence shown here is derived from an EMBL/GenBank/DDBJ whole genome shotgun (WGS) entry which is preliminary data.</text>
</comment>
<dbReference type="EMBL" id="JAGKQH010000019">
    <property type="protein sequence ID" value="KAG6571440.1"/>
    <property type="molecule type" value="Genomic_DNA"/>
</dbReference>
<dbReference type="AlphaFoldDB" id="A0AAV6LWG0"/>
<feature type="region of interest" description="Disordered" evidence="1">
    <location>
        <begin position="74"/>
        <end position="127"/>
    </location>
</feature>
<feature type="non-terminal residue" evidence="2">
    <location>
        <position position="1"/>
    </location>
</feature>
<dbReference type="PANTHER" id="PTHR36746:SF3">
    <property type="entry name" value="DUF4005 DOMAIN-CONTAINING PROTEIN"/>
    <property type="match status" value="1"/>
</dbReference>
<organism evidence="2 3">
    <name type="scientific">Cucurbita argyrosperma subsp. sororia</name>
    <dbReference type="NCBI Taxonomy" id="37648"/>
    <lineage>
        <taxon>Eukaryota</taxon>
        <taxon>Viridiplantae</taxon>
        <taxon>Streptophyta</taxon>
        <taxon>Embryophyta</taxon>
        <taxon>Tracheophyta</taxon>
        <taxon>Spermatophyta</taxon>
        <taxon>Magnoliopsida</taxon>
        <taxon>eudicotyledons</taxon>
        <taxon>Gunneridae</taxon>
        <taxon>Pentapetalae</taxon>
        <taxon>rosids</taxon>
        <taxon>fabids</taxon>
        <taxon>Cucurbitales</taxon>
        <taxon>Cucurbitaceae</taxon>
        <taxon>Cucurbiteae</taxon>
        <taxon>Cucurbita</taxon>
    </lineage>
</organism>